<evidence type="ECO:0000313" key="3">
    <source>
        <dbReference type="EMBL" id="QYL16862.1"/>
    </source>
</evidence>
<accession>A0ABX8VGD5</accession>
<sequence length="81" mass="8559">MTITMNTTNSTSLWFKRIAAGAVLATGSAMVALGAAGAGHADTTGPNMSSPTPHTTFPHQHNQPVPGSSIHHHHQWNRHRG</sequence>
<dbReference type="EMBL" id="CP080333">
    <property type="protein sequence ID" value="QYL16862.1"/>
    <property type="molecule type" value="Genomic_DNA"/>
</dbReference>
<organism evidence="3 4">
    <name type="scientific">Mycolicibacterium pallens</name>
    <dbReference type="NCBI Taxonomy" id="370524"/>
    <lineage>
        <taxon>Bacteria</taxon>
        <taxon>Bacillati</taxon>
        <taxon>Actinomycetota</taxon>
        <taxon>Actinomycetes</taxon>
        <taxon>Mycobacteriales</taxon>
        <taxon>Mycobacteriaceae</taxon>
        <taxon>Mycolicibacterium</taxon>
    </lineage>
</organism>
<feature type="chain" id="PRO_5046130899" description="Secreted protein" evidence="2">
    <location>
        <begin position="32"/>
        <end position="81"/>
    </location>
</feature>
<feature type="compositionally biased region" description="Basic residues" evidence="1">
    <location>
        <begin position="70"/>
        <end position="81"/>
    </location>
</feature>
<feature type="region of interest" description="Disordered" evidence="1">
    <location>
        <begin position="38"/>
        <end position="81"/>
    </location>
</feature>
<dbReference type="Proteomes" id="UP000825367">
    <property type="component" value="Chromosome"/>
</dbReference>
<dbReference type="RefSeq" id="WP_083542792.1">
    <property type="nucleotide sequence ID" value="NZ_BAAAVX010000031.1"/>
</dbReference>
<protein>
    <recommendedName>
        <fullName evidence="5">Secreted protein</fullName>
    </recommendedName>
</protein>
<evidence type="ECO:0000256" key="1">
    <source>
        <dbReference type="SAM" id="MobiDB-lite"/>
    </source>
</evidence>
<keyword evidence="4" id="KW-1185">Reference proteome</keyword>
<evidence type="ECO:0000256" key="2">
    <source>
        <dbReference type="SAM" id="SignalP"/>
    </source>
</evidence>
<evidence type="ECO:0000313" key="4">
    <source>
        <dbReference type="Proteomes" id="UP000825367"/>
    </source>
</evidence>
<evidence type="ECO:0008006" key="5">
    <source>
        <dbReference type="Google" id="ProtNLM"/>
    </source>
</evidence>
<proteinExistence type="predicted"/>
<feature type="signal peptide" evidence="2">
    <location>
        <begin position="1"/>
        <end position="31"/>
    </location>
</feature>
<feature type="compositionally biased region" description="Polar residues" evidence="1">
    <location>
        <begin position="44"/>
        <end position="66"/>
    </location>
</feature>
<name>A0ABX8VGD5_9MYCO</name>
<keyword evidence="2" id="KW-0732">Signal</keyword>
<gene>
    <name evidence="3" type="ORF">K0O64_28555</name>
</gene>
<reference evidence="3 4" key="1">
    <citation type="submission" date="2021-07" db="EMBL/GenBank/DDBJ databases">
        <title>Whole genome sequencing of non-tuberculosis mycobacteria type-strains.</title>
        <authorList>
            <person name="Igarashi Y."/>
            <person name="Osugi A."/>
            <person name="Mitarai S."/>
        </authorList>
    </citation>
    <scope>NUCLEOTIDE SEQUENCE [LARGE SCALE GENOMIC DNA]</scope>
    <source>
        <strain evidence="3 4">JCM 16370</strain>
    </source>
</reference>